<protein>
    <recommendedName>
        <fullName evidence="5">Lipoprotein</fullName>
    </recommendedName>
</protein>
<reference evidence="3 4" key="1">
    <citation type="submission" date="2018-06" db="EMBL/GenBank/DDBJ databases">
        <authorList>
            <consortium name="Pathogen Informatics"/>
            <person name="Doyle S."/>
        </authorList>
    </citation>
    <scope>NUCLEOTIDE SEQUENCE [LARGE SCALE GENOMIC DNA]</scope>
    <source>
        <strain evidence="3 4">NCTC10529</strain>
    </source>
</reference>
<name>A0AAX2J623_KINKI</name>
<proteinExistence type="predicted"/>
<accession>A0AAX2J623</accession>
<feature type="region of interest" description="Disordered" evidence="1">
    <location>
        <begin position="20"/>
        <end position="58"/>
    </location>
</feature>
<dbReference type="AlphaFoldDB" id="A0AAX2J623"/>
<sequence length="197" mass="20843">MKAHLITLTTLSLLALSACSDTPPASPQKTEASAPASSPAVASEPVAQTSTASAAATPVVTASPAEQAKQLHDAIERFKDEAAQRVVEIRKTTMQPSTAQTIEIIRAEAAAIRQAAQDLQKLPLADAEVVQTRDLFAKYMTLFAEASEAQINAAELIQQGKQSEVQAITANMDTLPAAQEAADKAYADLLKKYQIAQ</sequence>
<evidence type="ECO:0000256" key="1">
    <source>
        <dbReference type="SAM" id="MobiDB-lite"/>
    </source>
</evidence>
<evidence type="ECO:0000313" key="3">
    <source>
        <dbReference type="EMBL" id="SQH25788.1"/>
    </source>
</evidence>
<gene>
    <name evidence="3" type="ORF">NCTC10529_02001</name>
</gene>
<dbReference type="GeneID" id="93263260"/>
<dbReference type="RefSeq" id="WP_003787645.1">
    <property type="nucleotide sequence ID" value="NZ_CP091518.1"/>
</dbReference>
<organism evidence="3 4">
    <name type="scientific">Kingella kingae</name>
    <dbReference type="NCBI Taxonomy" id="504"/>
    <lineage>
        <taxon>Bacteria</taxon>
        <taxon>Pseudomonadati</taxon>
        <taxon>Pseudomonadota</taxon>
        <taxon>Betaproteobacteria</taxon>
        <taxon>Neisseriales</taxon>
        <taxon>Neisseriaceae</taxon>
        <taxon>Kingella</taxon>
    </lineage>
</organism>
<feature type="chain" id="PRO_5043432788" description="Lipoprotein" evidence="2">
    <location>
        <begin position="21"/>
        <end position="197"/>
    </location>
</feature>
<evidence type="ECO:0000313" key="4">
    <source>
        <dbReference type="Proteomes" id="UP000248598"/>
    </source>
</evidence>
<evidence type="ECO:0008006" key="5">
    <source>
        <dbReference type="Google" id="ProtNLM"/>
    </source>
</evidence>
<dbReference type="Proteomes" id="UP000248598">
    <property type="component" value="Chromosome 1"/>
</dbReference>
<dbReference type="PROSITE" id="PS51257">
    <property type="entry name" value="PROKAR_LIPOPROTEIN"/>
    <property type="match status" value="1"/>
</dbReference>
<dbReference type="EMBL" id="LS483426">
    <property type="protein sequence ID" value="SQH25788.1"/>
    <property type="molecule type" value="Genomic_DNA"/>
</dbReference>
<feature type="compositionally biased region" description="Low complexity" evidence="1">
    <location>
        <begin position="31"/>
        <end position="58"/>
    </location>
</feature>
<feature type="signal peptide" evidence="2">
    <location>
        <begin position="1"/>
        <end position="20"/>
    </location>
</feature>
<evidence type="ECO:0000256" key="2">
    <source>
        <dbReference type="SAM" id="SignalP"/>
    </source>
</evidence>
<keyword evidence="2" id="KW-0732">Signal</keyword>